<dbReference type="PANTHER" id="PTHR42951">
    <property type="entry name" value="METALLO-BETA-LACTAMASE DOMAIN-CONTAINING"/>
    <property type="match status" value="1"/>
</dbReference>
<dbReference type="EMBL" id="MJIC01000016">
    <property type="protein sequence ID" value="OFI32803.1"/>
    <property type="molecule type" value="Genomic_DNA"/>
</dbReference>
<keyword evidence="1" id="KW-0732">Signal</keyword>
<accession>A0A1E8FBC7</accession>
<proteinExistence type="predicted"/>
<comment type="caution">
    <text evidence="3">The sequence shown here is derived from an EMBL/GenBank/DDBJ whole genome shotgun (WGS) entry which is preliminary data.</text>
</comment>
<organism evidence="3 4">
    <name type="scientific">Alteromonas lipolytica</name>
    <dbReference type="NCBI Taxonomy" id="1856405"/>
    <lineage>
        <taxon>Bacteria</taxon>
        <taxon>Pseudomonadati</taxon>
        <taxon>Pseudomonadota</taxon>
        <taxon>Gammaproteobacteria</taxon>
        <taxon>Alteromonadales</taxon>
        <taxon>Alteromonadaceae</taxon>
        <taxon>Alteromonas/Salinimonas group</taxon>
        <taxon>Alteromonas</taxon>
    </lineage>
</organism>
<dbReference type="GO" id="GO:0016787">
    <property type="term" value="F:hydrolase activity"/>
    <property type="evidence" value="ECO:0007669"/>
    <property type="project" value="UniProtKB-KW"/>
</dbReference>
<dbReference type="SMART" id="SM00849">
    <property type="entry name" value="Lactamase_B"/>
    <property type="match status" value="1"/>
</dbReference>
<evidence type="ECO:0000259" key="2">
    <source>
        <dbReference type="SMART" id="SM00849"/>
    </source>
</evidence>
<dbReference type="CDD" id="cd07739">
    <property type="entry name" value="metallo-hydrolase-like_MBL-fold"/>
    <property type="match status" value="1"/>
</dbReference>
<dbReference type="PANTHER" id="PTHR42951:SF14">
    <property type="entry name" value="METALLO-BETA-LACTAMASE SUPERFAMILY PROTEIN"/>
    <property type="match status" value="1"/>
</dbReference>
<dbReference type="STRING" id="1856405.BFC17_06565"/>
<dbReference type="AlphaFoldDB" id="A0A1E8FBC7"/>
<feature type="domain" description="Metallo-beta-lactamase" evidence="2">
    <location>
        <begin position="35"/>
        <end position="220"/>
    </location>
</feature>
<protein>
    <submittedName>
        <fullName evidence="3">MBL fold metallo-hydrolase</fullName>
    </submittedName>
</protein>
<evidence type="ECO:0000313" key="4">
    <source>
        <dbReference type="Proteomes" id="UP000176037"/>
    </source>
</evidence>
<feature type="chain" id="PRO_5009213956" evidence="1">
    <location>
        <begin position="20"/>
        <end position="285"/>
    </location>
</feature>
<reference evidence="3 4" key="1">
    <citation type="submission" date="2016-09" db="EMBL/GenBank/DDBJ databases">
        <title>Alteromonas lipolytica, a new species isolated from sea water.</title>
        <authorList>
            <person name="Wu Y.-H."/>
            <person name="Cheng H."/>
            <person name="Xu X.-W."/>
        </authorList>
    </citation>
    <scope>NUCLEOTIDE SEQUENCE [LARGE SCALE GENOMIC DNA]</scope>
    <source>
        <strain evidence="3 4">JW12</strain>
    </source>
</reference>
<gene>
    <name evidence="3" type="ORF">BFC17_06565</name>
</gene>
<evidence type="ECO:0000313" key="3">
    <source>
        <dbReference type="EMBL" id="OFI32803.1"/>
    </source>
</evidence>
<dbReference type="SUPFAM" id="SSF56281">
    <property type="entry name" value="Metallo-hydrolase/oxidoreductase"/>
    <property type="match status" value="1"/>
</dbReference>
<dbReference type="Proteomes" id="UP000176037">
    <property type="component" value="Unassembled WGS sequence"/>
</dbReference>
<dbReference type="Pfam" id="PF00753">
    <property type="entry name" value="Lactamase_B"/>
    <property type="match status" value="1"/>
</dbReference>
<dbReference type="InterPro" id="IPR050855">
    <property type="entry name" value="NDM-1-like"/>
</dbReference>
<keyword evidence="3" id="KW-0378">Hydrolase</keyword>
<dbReference type="OrthoDB" id="8441428at2"/>
<feature type="signal peptide" evidence="1">
    <location>
        <begin position="1"/>
        <end position="19"/>
    </location>
</feature>
<keyword evidence="4" id="KW-1185">Reference proteome</keyword>
<dbReference type="RefSeq" id="WP_070178331.1">
    <property type="nucleotide sequence ID" value="NZ_BMJR01000005.1"/>
</dbReference>
<name>A0A1E8FBC7_9ALTE</name>
<dbReference type="Gene3D" id="3.60.15.10">
    <property type="entry name" value="Ribonuclease Z/Hydroxyacylglutathione hydrolase-like"/>
    <property type="match status" value="1"/>
</dbReference>
<dbReference type="InterPro" id="IPR001279">
    <property type="entry name" value="Metallo-B-lactamas"/>
</dbReference>
<dbReference type="InterPro" id="IPR036866">
    <property type="entry name" value="RibonucZ/Hydroxyglut_hydro"/>
</dbReference>
<sequence>MNKLATLIATSLLSVSAVAGDLTFKVYNAGEGSFGVNSTLVYGDTEALIVDSGFTKADALRIAANVYDSGKTLTTIFVSQADPDYYFGAEELHKLFPDAKIIATPAVSNAIKNNRQKKVAIWGPEMGGNAPQQPVIPEAYAQSTISVDGHPIEIHSSTGVLATRPYLWAPQSKTILGNVAVFGGMHLWLADTKTEQQQAAWIAQLNEMKALQPKQVIPGHMAEGTPMDASAINYSIRYLTVFGDAADDSVNSAELISKVEKTFPALPSESSLELAAKVVKGEIQW</sequence>
<evidence type="ECO:0000256" key="1">
    <source>
        <dbReference type="SAM" id="SignalP"/>
    </source>
</evidence>